<accession>A0A2P2JM65</accession>
<dbReference type="EMBL" id="GGEC01014071">
    <property type="protein sequence ID" value="MBW94554.1"/>
    <property type="molecule type" value="Transcribed_RNA"/>
</dbReference>
<dbReference type="AlphaFoldDB" id="A0A2P2JM65"/>
<name>A0A2P2JM65_RHIMU</name>
<organism evidence="1">
    <name type="scientific">Rhizophora mucronata</name>
    <name type="common">Asiatic mangrove</name>
    <dbReference type="NCBI Taxonomy" id="61149"/>
    <lineage>
        <taxon>Eukaryota</taxon>
        <taxon>Viridiplantae</taxon>
        <taxon>Streptophyta</taxon>
        <taxon>Embryophyta</taxon>
        <taxon>Tracheophyta</taxon>
        <taxon>Spermatophyta</taxon>
        <taxon>Magnoliopsida</taxon>
        <taxon>eudicotyledons</taxon>
        <taxon>Gunneridae</taxon>
        <taxon>Pentapetalae</taxon>
        <taxon>rosids</taxon>
        <taxon>fabids</taxon>
        <taxon>Malpighiales</taxon>
        <taxon>Rhizophoraceae</taxon>
        <taxon>Rhizophora</taxon>
    </lineage>
</organism>
<reference evidence="1" key="1">
    <citation type="submission" date="2018-02" db="EMBL/GenBank/DDBJ databases">
        <title>Rhizophora mucronata_Transcriptome.</title>
        <authorList>
            <person name="Meera S.P."/>
            <person name="Sreeshan A."/>
            <person name="Augustine A."/>
        </authorList>
    </citation>
    <scope>NUCLEOTIDE SEQUENCE</scope>
    <source>
        <tissue evidence="1">Leaf</tissue>
    </source>
</reference>
<evidence type="ECO:0000313" key="1">
    <source>
        <dbReference type="EMBL" id="MBW94554.1"/>
    </source>
</evidence>
<proteinExistence type="predicted"/>
<protein>
    <submittedName>
        <fullName evidence="1">Uncharacterized protein</fullName>
    </submittedName>
</protein>
<sequence length="66" mass="7992">MYDFSFKTKFWVVYDLLDGKVLFFQEEYTLKLKAFWRLLMTPFVCLISDAMQSTCPYSKILECRSR</sequence>